<proteinExistence type="predicted"/>
<evidence type="ECO:0000313" key="4">
    <source>
        <dbReference type="Proteomes" id="UP000799770"/>
    </source>
</evidence>
<dbReference type="PANTHER" id="PTHR24148:SF79">
    <property type="entry name" value="HETEROKARYON INCOMPATIBILITY DOMAIN-CONTAINING PROTEIN"/>
    <property type="match status" value="1"/>
</dbReference>
<evidence type="ECO:0000259" key="2">
    <source>
        <dbReference type="Pfam" id="PF06985"/>
    </source>
</evidence>
<organism evidence="3 4">
    <name type="scientific">Lophiotrema nucula</name>
    <dbReference type="NCBI Taxonomy" id="690887"/>
    <lineage>
        <taxon>Eukaryota</taxon>
        <taxon>Fungi</taxon>
        <taxon>Dikarya</taxon>
        <taxon>Ascomycota</taxon>
        <taxon>Pezizomycotina</taxon>
        <taxon>Dothideomycetes</taxon>
        <taxon>Pleosporomycetidae</taxon>
        <taxon>Pleosporales</taxon>
        <taxon>Lophiotremataceae</taxon>
        <taxon>Lophiotrema</taxon>
    </lineage>
</organism>
<dbReference type="InterPro" id="IPR052895">
    <property type="entry name" value="HetReg/Transcr_Mod"/>
</dbReference>
<feature type="domain" description="Heterokaryon incompatibility" evidence="2">
    <location>
        <begin position="49"/>
        <end position="212"/>
    </location>
</feature>
<accession>A0A6A5YJF0</accession>
<keyword evidence="4" id="KW-1185">Reference proteome</keyword>
<evidence type="ECO:0000256" key="1">
    <source>
        <dbReference type="SAM" id="Phobius"/>
    </source>
</evidence>
<dbReference type="Pfam" id="PF06985">
    <property type="entry name" value="HET"/>
    <property type="match status" value="1"/>
</dbReference>
<dbReference type="OrthoDB" id="5416609at2759"/>
<dbReference type="Proteomes" id="UP000799770">
    <property type="component" value="Unassembled WGS sequence"/>
</dbReference>
<sequence length="663" mass="76873">MDPYQYDSLTSTDGDEDLYIRLLTLPSGPRDGTVSCEIKIHKFSEAPEYRTVSYRWGDPNDRGTIHVTSISPTIGDRSLDVPKSIIPFLLRTRVRGETPPLWIDSICINQANKEEKEKQVRSMGKIYQRAKLTMMWIGPAADRSDEALDFAKKLNENIRHRLAVQGGKAPKDQLTKDVANIDKHVKVGSPKLEAYFDLLERPYFERAWIVQEIVLSQNPWIVCGDASLPWLSLFCSLVYLQSVHVWVFEFYPSRRSEFLATLRLTQHNLESKFDIEWYMLLLRHRSCQATDSRDKVYAFWNLHCMEQFKRLDVKPEYSEGVGVKEDEKMVKLCKTLAIKTLRAGDANILRIPRIVISTRDNLQHLQLPSWVPDWRFTDDTPRSLMQSENVIATWKDPYAATCGSTFKEYVDYKLLEPEDSTDLPTRLQLTGFQIAEILQLSPKWDLHQGSGRQTLWEQASLLQWTQHQIIDWEDVVRPPHSQKYAKYEPTGETKLDAMYRMLTAGILLNDSESETRVAIDAFERRQRFLRIFPSLGIHQFVWPYFMVVLIMQFLRYFGINNPEFTFRVMVPCMINRSGARLRGMDGKEYLALVPGLSHIGDRVVLVKGLNAPLVLRRSTYLDTRDSQETRDTWELIGDCYVHGAMKGELWKARDMVCEDLIIV</sequence>
<evidence type="ECO:0000313" key="3">
    <source>
        <dbReference type="EMBL" id="KAF2106864.1"/>
    </source>
</evidence>
<keyword evidence="1" id="KW-1133">Transmembrane helix</keyword>
<dbReference type="PANTHER" id="PTHR24148">
    <property type="entry name" value="ANKYRIN REPEAT DOMAIN-CONTAINING PROTEIN 39 HOMOLOG-RELATED"/>
    <property type="match status" value="1"/>
</dbReference>
<feature type="transmembrane region" description="Helical" evidence="1">
    <location>
        <begin position="540"/>
        <end position="559"/>
    </location>
</feature>
<keyword evidence="1" id="KW-0812">Transmembrane</keyword>
<dbReference type="AlphaFoldDB" id="A0A6A5YJF0"/>
<keyword evidence="1" id="KW-0472">Membrane</keyword>
<reference evidence="3" key="1">
    <citation type="journal article" date="2020" name="Stud. Mycol.">
        <title>101 Dothideomycetes genomes: a test case for predicting lifestyles and emergence of pathogens.</title>
        <authorList>
            <person name="Haridas S."/>
            <person name="Albert R."/>
            <person name="Binder M."/>
            <person name="Bloem J."/>
            <person name="Labutti K."/>
            <person name="Salamov A."/>
            <person name="Andreopoulos B."/>
            <person name="Baker S."/>
            <person name="Barry K."/>
            <person name="Bills G."/>
            <person name="Bluhm B."/>
            <person name="Cannon C."/>
            <person name="Castanera R."/>
            <person name="Culley D."/>
            <person name="Daum C."/>
            <person name="Ezra D."/>
            <person name="Gonzalez J."/>
            <person name="Henrissat B."/>
            <person name="Kuo A."/>
            <person name="Liang C."/>
            <person name="Lipzen A."/>
            <person name="Lutzoni F."/>
            <person name="Magnuson J."/>
            <person name="Mondo S."/>
            <person name="Nolan M."/>
            <person name="Ohm R."/>
            <person name="Pangilinan J."/>
            <person name="Park H.-J."/>
            <person name="Ramirez L."/>
            <person name="Alfaro M."/>
            <person name="Sun H."/>
            <person name="Tritt A."/>
            <person name="Yoshinaga Y."/>
            <person name="Zwiers L.-H."/>
            <person name="Turgeon B."/>
            <person name="Goodwin S."/>
            <person name="Spatafora J."/>
            <person name="Crous P."/>
            <person name="Grigoriev I."/>
        </authorList>
    </citation>
    <scope>NUCLEOTIDE SEQUENCE</scope>
    <source>
        <strain evidence="3">CBS 627.86</strain>
    </source>
</reference>
<dbReference type="InterPro" id="IPR010730">
    <property type="entry name" value="HET"/>
</dbReference>
<name>A0A6A5YJF0_9PLEO</name>
<dbReference type="EMBL" id="ML977358">
    <property type="protein sequence ID" value="KAF2106864.1"/>
    <property type="molecule type" value="Genomic_DNA"/>
</dbReference>
<gene>
    <name evidence="3" type="ORF">BDV96DRAFT_590116</name>
</gene>
<protein>
    <submittedName>
        <fullName evidence="3">Heterokaryon incompatibility protein-domain-containing protein</fullName>
    </submittedName>
</protein>